<comment type="caution">
    <text evidence="3">The sequence shown here is derived from an EMBL/GenBank/DDBJ whole genome shotgun (WGS) entry which is preliminary data.</text>
</comment>
<evidence type="ECO:0000313" key="3">
    <source>
        <dbReference type="EMBL" id="MED6210659.1"/>
    </source>
</evidence>
<dbReference type="Pfam" id="PF00646">
    <property type="entry name" value="F-box"/>
    <property type="match status" value="1"/>
</dbReference>
<feature type="domain" description="F-box" evidence="1">
    <location>
        <begin position="12"/>
        <end position="43"/>
    </location>
</feature>
<dbReference type="InterPro" id="IPR036047">
    <property type="entry name" value="F-box-like_dom_sf"/>
</dbReference>
<dbReference type="InterPro" id="IPR001810">
    <property type="entry name" value="F-box_dom"/>
</dbReference>
<dbReference type="NCBIfam" id="TIGR01640">
    <property type="entry name" value="F_box_assoc_1"/>
    <property type="match status" value="1"/>
</dbReference>
<dbReference type="InterPro" id="IPR006527">
    <property type="entry name" value="F-box-assoc_dom_typ1"/>
</dbReference>
<proteinExistence type="predicted"/>
<evidence type="ECO:0008006" key="5">
    <source>
        <dbReference type="Google" id="ProtNLM"/>
    </source>
</evidence>
<evidence type="ECO:0000313" key="4">
    <source>
        <dbReference type="Proteomes" id="UP001341840"/>
    </source>
</evidence>
<name>A0ABU6YN05_9FABA</name>
<reference evidence="3 4" key="1">
    <citation type="journal article" date="2023" name="Plants (Basel)">
        <title>Bridging the Gap: Combining Genomics and Transcriptomics Approaches to Understand Stylosanthes scabra, an Orphan Legume from the Brazilian Caatinga.</title>
        <authorList>
            <person name="Ferreira-Neto J.R.C."/>
            <person name="da Silva M.D."/>
            <person name="Binneck E."/>
            <person name="de Melo N.F."/>
            <person name="da Silva R.H."/>
            <person name="de Melo A.L.T.M."/>
            <person name="Pandolfi V."/>
            <person name="Bustamante F.O."/>
            <person name="Brasileiro-Vidal A.C."/>
            <person name="Benko-Iseppon A.M."/>
        </authorList>
    </citation>
    <scope>NUCLEOTIDE SEQUENCE [LARGE SCALE GENOMIC DNA]</scope>
    <source>
        <tissue evidence="3">Leaves</tissue>
    </source>
</reference>
<dbReference type="Proteomes" id="UP001341840">
    <property type="component" value="Unassembled WGS sequence"/>
</dbReference>
<dbReference type="PANTHER" id="PTHR31672">
    <property type="entry name" value="BNACNNG10540D PROTEIN"/>
    <property type="match status" value="1"/>
</dbReference>
<feature type="domain" description="F-box associated beta-propeller type 1" evidence="2">
    <location>
        <begin position="87"/>
        <end position="310"/>
    </location>
</feature>
<dbReference type="Pfam" id="PF07734">
    <property type="entry name" value="FBA_1"/>
    <property type="match status" value="1"/>
</dbReference>
<dbReference type="InterPro" id="IPR017451">
    <property type="entry name" value="F-box-assoc_interact_dom"/>
</dbReference>
<organism evidence="3 4">
    <name type="scientific">Stylosanthes scabra</name>
    <dbReference type="NCBI Taxonomy" id="79078"/>
    <lineage>
        <taxon>Eukaryota</taxon>
        <taxon>Viridiplantae</taxon>
        <taxon>Streptophyta</taxon>
        <taxon>Embryophyta</taxon>
        <taxon>Tracheophyta</taxon>
        <taxon>Spermatophyta</taxon>
        <taxon>Magnoliopsida</taxon>
        <taxon>eudicotyledons</taxon>
        <taxon>Gunneridae</taxon>
        <taxon>Pentapetalae</taxon>
        <taxon>rosids</taxon>
        <taxon>fabids</taxon>
        <taxon>Fabales</taxon>
        <taxon>Fabaceae</taxon>
        <taxon>Papilionoideae</taxon>
        <taxon>50 kb inversion clade</taxon>
        <taxon>dalbergioids sensu lato</taxon>
        <taxon>Dalbergieae</taxon>
        <taxon>Pterocarpus clade</taxon>
        <taxon>Stylosanthes</taxon>
    </lineage>
</organism>
<sequence length="382" mass="43422">MSHTPTPPHPLPKLDDEILLMIFAKTDPKTATKCKALSKRWNLRLGSPLFAKQNYKENKDKNMQVVATLACPGRGQHCFSMVRVDMQTKLQSQGKVPDPIGNFNSFQVIGSSNGLLCVKFSLGNVHSALAVWNPLTRKRLIIRDHSTKHKNFAISEYAFGHIFETPYYAIVHVSKKRYSDTTMSWSLYSSRAKNWECKGSFETIFDKLGPTYVVHRGVVYWIGWQGVAIPKPKCIVSFNLRNRIFVQEVIPQRVKSRFHTLSIVKDEVAFVSSFYASQFKTVVDVYQVTRIGSCGLSWGKLFRIPSMSVPFTPTMFVGRYMLNVVESRSGPYNANDAERTDLLIAKHDYEADRSQDLLCTSWDEIVHLNTVIVHSPGIYTVE</sequence>
<protein>
    <recommendedName>
        <fullName evidence="5">F-box domain-containing protein</fullName>
    </recommendedName>
</protein>
<accession>A0ABU6YN05</accession>
<dbReference type="PANTHER" id="PTHR31672:SF13">
    <property type="entry name" value="F-BOX PROTEIN CPR30-LIKE"/>
    <property type="match status" value="1"/>
</dbReference>
<evidence type="ECO:0000259" key="2">
    <source>
        <dbReference type="Pfam" id="PF07734"/>
    </source>
</evidence>
<keyword evidence="4" id="KW-1185">Reference proteome</keyword>
<dbReference type="EMBL" id="JASCZI010242328">
    <property type="protein sequence ID" value="MED6210659.1"/>
    <property type="molecule type" value="Genomic_DNA"/>
</dbReference>
<evidence type="ECO:0000259" key="1">
    <source>
        <dbReference type="Pfam" id="PF00646"/>
    </source>
</evidence>
<dbReference type="InterPro" id="IPR050796">
    <property type="entry name" value="SCF_F-box_component"/>
</dbReference>
<dbReference type="SUPFAM" id="SSF81383">
    <property type="entry name" value="F-box domain"/>
    <property type="match status" value="1"/>
</dbReference>
<gene>
    <name evidence="3" type="ORF">PIB30_066252</name>
</gene>